<evidence type="ECO:0000259" key="1">
    <source>
        <dbReference type="Pfam" id="PF12728"/>
    </source>
</evidence>
<accession>A0A6P0GM08</accession>
<dbReference type="NCBIfam" id="TIGR01764">
    <property type="entry name" value="excise"/>
    <property type="match status" value="1"/>
</dbReference>
<dbReference type="Pfam" id="PF12728">
    <property type="entry name" value="HTH_17"/>
    <property type="match status" value="1"/>
</dbReference>
<evidence type="ECO:0000313" key="3">
    <source>
        <dbReference type="Proteomes" id="UP000471126"/>
    </source>
</evidence>
<dbReference type="EMBL" id="JAAGWE010000037">
    <property type="protein sequence ID" value="NEM08320.1"/>
    <property type="molecule type" value="Genomic_DNA"/>
</dbReference>
<comment type="caution">
    <text evidence="2">The sequence shown here is derived from an EMBL/GenBank/DDBJ whole genome shotgun (WGS) entry which is preliminary data.</text>
</comment>
<feature type="domain" description="Helix-turn-helix" evidence="1">
    <location>
        <begin position="17"/>
        <end position="64"/>
    </location>
</feature>
<gene>
    <name evidence="2" type="ORF">GCU54_20320</name>
</gene>
<dbReference type="InterPro" id="IPR010093">
    <property type="entry name" value="SinI_DNA-bd"/>
</dbReference>
<dbReference type="Proteomes" id="UP000471126">
    <property type="component" value="Unassembled WGS sequence"/>
</dbReference>
<dbReference type="GO" id="GO:0003677">
    <property type="term" value="F:DNA binding"/>
    <property type="evidence" value="ECO:0007669"/>
    <property type="project" value="UniProtKB-KW"/>
</dbReference>
<dbReference type="Gene3D" id="3.90.105.50">
    <property type="match status" value="1"/>
</dbReference>
<keyword evidence="2" id="KW-0238">DNA-binding</keyword>
<evidence type="ECO:0000313" key="2">
    <source>
        <dbReference type="EMBL" id="NEM08320.1"/>
    </source>
</evidence>
<dbReference type="RefSeq" id="WP_163478419.1">
    <property type="nucleotide sequence ID" value="NZ_JAAGWE010000037.1"/>
</dbReference>
<protein>
    <submittedName>
        <fullName evidence="2">Excisionase family DNA-binding protein</fullName>
    </submittedName>
</protein>
<name>A0A6P0GM08_9ACTN</name>
<organism evidence="2 3">
    <name type="scientific">Geodermatophilus normandii</name>
    <dbReference type="NCBI Taxonomy" id="1137989"/>
    <lineage>
        <taxon>Bacteria</taxon>
        <taxon>Bacillati</taxon>
        <taxon>Actinomycetota</taxon>
        <taxon>Actinomycetes</taxon>
        <taxon>Geodermatophilales</taxon>
        <taxon>Geodermatophilaceae</taxon>
        <taxon>Geodermatophilus</taxon>
    </lineage>
</organism>
<proteinExistence type="predicted"/>
<dbReference type="AlphaFoldDB" id="A0A6P0GM08"/>
<reference evidence="2 3" key="1">
    <citation type="submission" date="2019-12" db="EMBL/GenBank/DDBJ databases">
        <title>WGS of CPCC 203550 I12A-02606.</title>
        <authorList>
            <person name="Jiang Z."/>
        </authorList>
    </citation>
    <scope>NUCLEOTIDE SEQUENCE [LARGE SCALE GENOMIC DNA]</scope>
    <source>
        <strain evidence="2 3">I12A-02606</strain>
    </source>
</reference>
<dbReference type="InterPro" id="IPR038148">
    <property type="entry name" value="Tn1545/Tn916_Xis"/>
</dbReference>
<sequence>MTAHRTTEERHSPGDPLLTVAEAGEYLGTGERFIRRLITERRITFIEVGKHVRLERSALDALVDADRVHSQR</sequence>
<dbReference type="InterPro" id="IPR041657">
    <property type="entry name" value="HTH_17"/>
</dbReference>